<gene>
    <name evidence="3" type="ORF">ADN00_10805</name>
</gene>
<dbReference type="PANTHER" id="PTHR30290">
    <property type="entry name" value="PERIPLASMIC BINDING COMPONENT OF ABC TRANSPORTER"/>
    <property type="match status" value="1"/>
</dbReference>
<dbReference type="GO" id="GO:0043190">
    <property type="term" value="C:ATP-binding cassette (ABC) transporter complex"/>
    <property type="evidence" value="ECO:0007669"/>
    <property type="project" value="InterPro"/>
</dbReference>
<dbReference type="PATRIC" id="fig|1134406.4.peg.2639"/>
<dbReference type="InterPro" id="IPR030678">
    <property type="entry name" value="Peptide/Ni-bd"/>
</dbReference>
<dbReference type="Proteomes" id="UP000050417">
    <property type="component" value="Unassembled WGS sequence"/>
</dbReference>
<keyword evidence="1" id="KW-0732">Signal</keyword>
<dbReference type="STRING" id="1134406.ADN00_10805"/>
<feature type="domain" description="Solute-binding protein family 5" evidence="2">
    <location>
        <begin position="163"/>
        <end position="551"/>
    </location>
</feature>
<dbReference type="InterPro" id="IPR000914">
    <property type="entry name" value="SBP_5_dom"/>
</dbReference>
<dbReference type="GO" id="GO:0015833">
    <property type="term" value="P:peptide transport"/>
    <property type="evidence" value="ECO:0007669"/>
    <property type="project" value="TreeGrafter"/>
</dbReference>
<name>A0A0N8GN41_9CHLR</name>
<accession>A0A0N8GN41</accession>
<feature type="signal peptide" evidence="1">
    <location>
        <begin position="1"/>
        <end position="26"/>
    </location>
</feature>
<keyword evidence="4" id="KW-1185">Reference proteome</keyword>
<dbReference type="GO" id="GO:1904680">
    <property type="term" value="F:peptide transmembrane transporter activity"/>
    <property type="evidence" value="ECO:0007669"/>
    <property type="project" value="TreeGrafter"/>
</dbReference>
<dbReference type="CDD" id="cd08513">
    <property type="entry name" value="PBP2_thermophilic_Hb8_like"/>
    <property type="match status" value="1"/>
</dbReference>
<feature type="chain" id="PRO_5006025814" description="Solute-binding protein family 5 domain-containing protein" evidence="1">
    <location>
        <begin position="27"/>
        <end position="647"/>
    </location>
</feature>
<dbReference type="GO" id="GO:0042597">
    <property type="term" value="C:periplasmic space"/>
    <property type="evidence" value="ECO:0007669"/>
    <property type="project" value="UniProtKB-ARBA"/>
</dbReference>
<dbReference type="Gene3D" id="3.40.190.10">
    <property type="entry name" value="Periplasmic binding protein-like II"/>
    <property type="match status" value="1"/>
</dbReference>
<proteinExistence type="predicted"/>
<comment type="caution">
    <text evidence="3">The sequence shown here is derived from an EMBL/GenBank/DDBJ whole genome shotgun (WGS) entry which is preliminary data.</text>
</comment>
<dbReference type="Gene3D" id="3.10.105.10">
    <property type="entry name" value="Dipeptide-binding Protein, Domain 3"/>
    <property type="match status" value="1"/>
</dbReference>
<sequence>MRSQKTLWIFIAILMAAVLTGCQAQAAVEPTATSEPSATPVPPTPTPLPERSLVVCLQQEPATLYPYGASSRSMWSVLEAVYDGPFDTNSFSAQPVILEKMPSLADGDARIEAVDVKAGDTVINVNGDLVALGAGVSVLPAGCTGPDCAVQWDGASALQMERLVVDFQLRPGITWSDGAPLTAQDSLYSFQLASDPATPVSRYQVNRTAAYEAVDEQTIRWTGVAGYMPQRYETLFWMPLPEHAWGQTAPADLLTADISARAPLGWGAYVVSEWVAGDHIKLVKNPAYFRAGEGLPYFDVLVYRFTGEQTDSNLAAMLSGECDVVDQADLMDEEIEVVSDLQKAGKLKAYVAVGPEWEQVSLGIKPASYDDGYNPASGDRPDLFADARVRQALAMCMDRQQIVNRWLQGFSSVPAAYLPPSHPLFQADLTALPYDPIQGALLLDQAGWKDFDGDPATPRTAAGVLNVPDGTVFSINYATTKAQLRVKIAELMAENLAECGVQVNVQYYEPGDLYAAGPDGLLFGRKFDLAQFGWESGVVPPCQFFETAQIPAPGNNWLGVNVSGYSSAQFDAACQLARQTRPDAAELYASRQADAQRLFASDLPAIPLYYRIKIALSRPDLCAMEADASARSQMWNIESLDYGAACQ</sequence>
<dbReference type="AlphaFoldDB" id="A0A0N8GN41"/>
<dbReference type="EMBL" id="LGCL01000024">
    <property type="protein sequence ID" value="KPL77042.1"/>
    <property type="molecule type" value="Genomic_DNA"/>
</dbReference>
<dbReference type="OrthoDB" id="9772924at2"/>
<reference evidence="3 4" key="1">
    <citation type="submission" date="2015-07" db="EMBL/GenBank/DDBJ databases">
        <title>Genome sequence of Ornatilinea apprima DSM 23815.</title>
        <authorList>
            <person name="Hemp J."/>
            <person name="Ward L.M."/>
            <person name="Pace L.A."/>
            <person name="Fischer W.W."/>
        </authorList>
    </citation>
    <scope>NUCLEOTIDE SEQUENCE [LARGE SCALE GENOMIC DNA]</scope>
    <source>
        <strain evidence="3 4">P3M-1</strain>
    </source>
</reference>
<evidence type="ECO:0000259" key="2">
    <source>
        <dbReference type="Pfam" id="PF00496"/>
    </source>
</evidence>
<evidence type="ECO:0000313" key="3">
    <source>
        <dbReference type="EMBL" id="KPL77042.1"/>
    </source>
</evidence>
<dbReference type="RefSeq" id="WP_075063008.1">
    <property type="nucleotide sequence ID" value="NZ_LGCL01000024.1"/>
</dbReference>
<dbReference type="Pfam" id="PF00496">
    <property type="entry name" value="SBP_bac_5"/>
    <property type="match status" value="1"/>
</dbReference>
<evidence type="ECO:0000256" key="1">
    <source>
        <dbReference type="SAM" id="SignalP"/>
    </source>
</evidence>
<dbReference type="InterPro" id="IPR039424">
    <property type="entry name" value="SBP_5"/>
</dbReference>
<evidence type="ECO:0000313" key="4">
    <source>
        <dbReference type="Proteomes" id="UP000050417"/>
    </source>
</evidence>
<dbReference type="SUPFAM" id="SSF53850">
    <property type="entry name" value="Periplasmic binding protein-like II"/>
    <property type="match status" value="1"/>
</dbReference>
<dbReference type="PIRSF" id="PIRSF002741">
    <property type="entry name" value="MppA"/>
    <property type="match status" value="1"/>
</dbReference>
<dbReference type="PROSITE" id="PS51257">
    <property type="entry name" value="PROKAR_LIPOPROTEIN"/>
    <property type="match status" value="1"/>
</dbReference>
<organism evidence="3 4">
    <name type="scientific">Ornatilinea apprima</name>
    <dbReference type="NCBI Taxonomy" id="1134406"/>
    <lineage>
        <taxon>Bacteria</taxon>
        <taxon>Bacillati</taxon>
        <taxon>Chloroflexota</taxon>
        <taxon>Anaerolineae</taxon>
        <taxon>Anaerolineales</taxon>
        <taxon>Anaerolineaceae</taxon>
        <taxon>Ornatilinea</taxon>
    </lineage>
</organism>
<protein>
    <recommendedName>
        <fullName evidence="2">Solute-binding protein family 5 domain-containing protein</fullName>
    </recommendedName>
</protein>